<keyword evidence="1" id="KW-0472">Membrane</keyword>
<reference evidence="2 3" key="1">
    <citation type="submission" date="2016-06" db="EMBL/GenBank/DDBJ databases">
        <authorList>
            <person name="Kjaerup R.B."/>
            <person name="Dalgaard T.S."/>
            <person name="Juul-Madsen H.R."/>
        </authorList>
    </citation>
    <scope>NUCLEOTIDE SEQUENCE [LARGE SCALE GENOMIC DNA]</scope>
    <source>
        <strain evidence="2 3">DSM 43913</strain>
    </source>
</reference>
<dbReference type="GeneID" id="95804503"/>
<feature type="transmembrane region" description="Helical" evidence="1">
    <location>
        <begin position="75"/>
        <end position="92"/>
    </location>
</feature>
<accession>A0A1C5GF75</accession>
<evidence type="ECO:0000256" key="1">
    <source>
        <dbReference type="SAM" id="Phobius"/>
    </source>
</evidence>
<dbReference type="EMBL" id="LT607733">
    <property type="protein sequence ID" value="SCG18469.1"/>
    <property type="molecule type" value="Genomic_DNA"/>
</dbReference>
<name>A0A1C5GF75_MICEH</name>
<dbReference type="AlphaFoldDB" id="A0A1C5GF75"/>
<organism evidence="2 3">
    <name type="scientific">Micromonospora echinofusca</name>
    <dbReference type="NCBI Taxonomy" id="47858"/>
    <lineage>
        <taxon>Bacteria</taxon>
        <taxon>Bacillati</taxon>
        <taxon>Actinomycetota</taxon>
        <taxon>Actinomycetes</taxon>
        <taxon>Micromonosporales</taxon>
        <taxon>Micromonosporaceae</taxon>
        <taxon>Micromonospora</taxon>
    </lineage>
</organism>
<dbReference type="Proteomes" id="UP000198251">
    <property type="component" value="Chromosome I"/>
</dbReference>
<sequence>MKRLRDAVLAGVLGAVGAGLLTSLWQSEVHAQADCVPNNVGGCLGWGIPVLLIGPYAAVAVIWATLRALAVDRPLLSALFGALATASGTLLYEAGHPRWVPPPVWLAVLLGAVGFAVGTAIGGGRTRLLQVVLAGVLAVPLAAFPLLRQETRSDVREDGFARLGLPLLVPQVEGYQVVFARAELRDPMLAVTVMKGDRRISISVLPLPADFAPPQRCGPTVAEVSVRDIVTAPTRTNGPCQWVESEHWVRVENDQRVHLLRRDGAFVQVSRGDDVPDVDVEAAAATLTSVSPRRLAELSVR</sequence>
<gene>
    <name evidence="2" type="ORF">GA0070610_4813</name>
</gene>
<keyword evidence="1" id="KW-0812">Transmembrane</keyword>
<feature type="transmembrane region" description="Helical" evidence="1">
    <location>
        <begin position="47"/>
        <end position="66"/>
    </location>
</feature>
<proteinExistence type="predicted"/>
<dbReference type="RefSeq" id="WP_089002078.1">
    <property type="nucleotide sequence ID" value="NZ_LT607733.1"/>
</dbReference>
<feature type="transmembrane region" description="Helical" evidence="1">
    <location>
        <begin position="104"/>
        <end position="121"/>
    </location>
</feature>
<protein>
    <submittedName>
        <fullName evidence="2">Uncharacterized protein</fullName>
    </submittedName>
</protein>
<keyword evidence="3" id="KW-1185">Reference proteome</keyword>
<keyword evidence="1" id="KW-1133">Transmembrane helix</keyword>
<feature type="transmembrane region" description="Helical" evidence="1">
    <location>
        <begin position="128"/>
        <end position="147"/>
    </location>
</feature>
<evidence type="ECO:0000313" key="3">
    <source>
        <dbReference type="Proteomes" id="UP000198251"/>
    </source>
</evidence>
<evidence type="ECO:0000313" key="2">
    <source>
        <dbReference type="EMBL" id="SCG18469.1"/>
    </source>
</evidence>